<dbReference type="Pfam" id="PF07940">
    <property type="entry name" value="Hepar_II_III_C"/>
    <property type="match status" value="1"/>
</dbReference>
<organism evidence="3 4">
    <name type="scientific">Meridianimarinicoccus roseus</name>
    <dbReference type="NCBI Taxonomy" id="2072018"/>
    <lineage>
        <taxon>Bacteria</taxon>
        <taxon>Pseudomonadati</taxon>
        <taxon>Pseudomonadota</taxon>
        <taxon>Alphaproteobacteria</taxon>
        <taxon>Rhodobacterales</taxon>
        <taxon>Paracoccaceae</taxon>
        <taxon>Meridianimarinicoccus</taxon>
    </lineage>
</organism>
<sequence>MTGSFGAGLHPVTWRDRWSARSAGASARRARLAVPPPPPVTGDAARGAALVAGQVSLGHSRSVAAEGRSIWALTAPTRAFEAARQGFGWLDDLAALGTAPARDAARAWVAEWFTAQGHGKGPGWSLPLVAARLDRLVAHAGWLTSGSEGLPAARLERALARHRRVALARFAALPHGPEGLAVAARLVGAAARLDGSDPLLARAQDALDRGARVVIDEAGGVVDRAPETLAEAVCHLAEAAHALAEAGLGPHPEHARALARAAPVLRALRHADGGLARFHGGGAGDRARIDAALAILRAAGIGAGSGAGARHRAPPDQPMGFVRLARGRVTVIADMAAPPVAPEAATSAHAGTLGFEMTVGAAPLIVSCGTGAAFGPDWQDAARQTASHSTLVLDGQSSSRLERGRGAALVLTAAPGNVRADLHPDAPDLHVVGAHDGYGPAYGLVHARRLDLSLPGDVLEGEDMLSAATATEQRRFAAVGGGQGLPFVLRFHLHPQVEATLDPSNGAVRLTLPTRDVWHFSHDGRCTIRLDPGVYLEKTRPEPAPCRQIVLVGRAAQPVTSVRWRLTRDRATPAFAPPDTGRD</sequence>
<comment type="caution">
    <text evidence="3">The sequence shown here is derived from an EMBL/GenBank/DDBJ whole genome shotgun (WGS) entry which is preliminary data.</text>
</comment>
<evidence type="ECO:0000259" key="2">
    <source>
        <dbReference type="Pfam" id="PF07940"/>
    </source>
</evidence>
<name>A0A2V2LDG6_9RHOB</name>
<keyword evidence="4" id="KW-1185">Reference proteome</keyword>
<feature type="domain" description="Heparinase II/III-like C-terminal" evidence="2">
    <location>
        <begin position="319"/>
        <end position="564"/>
    </location>
</feature>
<dbReference type="RefSeq" id="WP_109812413.1">
    <property type="nucleotide sequence ID" value="NZ_QGKU01000047.1"/>
</dbReference>
<dbReference type="EMBL" id="QGKU01000047">
    <property type="protein sequence ID" value="PWR01831.1"/>
    <property type="molecule type" value="Genomic_DNA"/>
</dbReference>
<dbReference type="OrthoDB" id="9787373at2"/>
<dbReference type="Gene3D" id="1.50.10.100">
    <property type="entry name" value="Chondroitin AC/alginate lyase"/>
    <property type="match status" value="1"/>
</dbReference>
<gene>
    <name evidence="3" type="ORF">DKT77_14620</name>
</gene>
<accession>A0A2V2LDG6</accession>
<dbReference type="Proteomes" id="UP000245680">
    <property type="component" value="Unassembled WGS sequence"/>
</dbReference>
<dbReference type="GO" id="GO:0030313">
    <property type="term" value="C:cell envelope"/>
    <property type="evidence" value="ECO:0007669"/>
    <property type="project" value="UniProtKB-SubCell"/>
</dbReference>
<dbReference type="InterPro" id="IPR012480">
    <property type="entry name" value="Hepar_II_III_C"/>
</dbReference>
<dbReference type="Gene3D" id="2.70.98.70">
    <property type="match status" value="1"/>
</dbReference>
<evidence type="ECO:0000256" key="1">
    <source>
        <dbReference type="ARBA" id="ARBA00004196"/>
    </source>
</evidence>
<evidence type="ECO:0000313" key="4">
    <source>
        <dbReference type="Proteomes" id="UP000245680"/>
    </source>
</evidence>
<evidence type="ECO:0000313" key="3">
    <source>
        <dbReference type="EMBL" id="PWR01831.1"/>
    </source>
</evidence>
<proteinExistence type="predicted"/>
<dbReference type="AlphaFoldDB" id="A0A2V2LDG6"/>
<dbReference type="GO" id="GO:0016829">
    <property type="term" value="F:lyase activity"/>
    <property type="evidence" value="ECO:0007669"/>
    <property type="project" value="InterPro"/>
</dbReference>
<dbReference type="InterPro" id="IPR008929">
    <property type="entry name" value="Chondroitin_lyas"/>
</dbReference>
<reference evidence="3 4" key="1">
    <citation type="submission" date="2018-05" db="EMBL/GenBank/DDBJ databases">
        <title>Rhodobacteraceae gen. nov., sp. nov. isolated from sea water.</title>
        <authorList>
            <person name="Ren Y."/>
        </authorList>
    </citation>
    <scope>NUCLEOTIDE SEQUENCE [LARGE SCALE GENOMIC DNA]</scope>
    <source>
        <strain evidence="3 4">TG-679</strain>
    </source>
</reference>
<comment type="subcellular location">
    <subcellularLocation>
        <location evidence="1">Cell envelope</location>
    </subcellularLocation>
</comment>
<protein>
    <submittedName>
        <fullName evidence="3">Heparinase</fullName>
    </submittedName>
</protein>